<dbReference type="InParanoid" id="A0A0C2XCL0"/>
<accession>A0A0C2XCL0</accession>
<name>A0A0C2XCL0_AMAMK</name>
<dbReference type="AlphaFoldDB" id="A0A0C2XCL0"/>
<proteinExistence type="predicted"/>
<protein>
    <submittedName>
        <fullName evidence="1">Uncharacterized protein</fullName>
    </submittedName>
</protein>
<evidence type="ECO:0000313" key="1">
    <source>
        <dbReference type="EMBL" id="KIL67136.1"/>
    </source>
</evidence>
<evidence type="ECO:0000313" key="2">
    <source>
        <dbReference type="Proteomes" id="UP000054549"/>
    </source>
</evidence>
<organism evidence="1 2">
    <name type="scientific">Amanita muscaria (strain Koide BX008)</name>
    <dbReference type="NCBI Taxonomy" id="946122"/>
    <lineage>
        <taxon>Eukaryota</taxon>
        <taxon>Fungi</taxon>
        <taxon>Dikarya</taxon>
        <taxon>Basidiomycota</taxon>
        <taxon>Agaricomycotina</taxon>
        <taxon>Agaricomycetes</taxon>
        <taxon>Agaricomycetidae</taxon>
        <taxon>Agaricales</taxon>
        <taxon>Pluteineae</taxon>
        <taxon>Amanitaceae</taxon>
        <taxon>Amanita</taxon>
    </lineage>
</organism>
<reference evidence="1 2" key="1">
    <citation type="submission" date="2014-04" db="EMBL/GenBank/DDBJ databases">
        <title>Evolutionary Origins and Diversification of the Mycorrhizal Mutualists.</title>
        <authorList>
            <consortium name="DOE Joint Genome Institute"/>
            <consortium name="Mycorrhizal Genomics Consortium"/>
            <person name="Kohler A."/>
            <person name="Kuo A."/>
            <person name="Nagy L.G."/>
            <person name="Floudas D."/>
            <person name="Copeland A."/>
            <person name="Barry K.W."/>
            <person name="Cichocki N."/>
            <person name="Veneault-Fourrey C."/>
            <person name="LaButti K."/>
            <person name="Lindquist E.A."/>
            <person name="Lipzen A."/>
            <person name="Lundell T."/>
            <person name="Morin E."/>
            <person name="Murat C."/>
            <person name="Riley R."/>
            <person name="Ohm R."/>
            <person name="Sun H."/>
            <person name="Tunlid A."/>
            <person name="Henrissat B."/>
            <person name="Grigoriev I.V."/>
            <person name="Hibbett D.S."/>
            <person name="Martin F."/>
        </authorList>
    </citation>
    <scope>NUCLEOTIDE SEQUENCE [LARGE SCALE GENOMIC DNA]</scope>
    <source>
        <strain evidence="1 2">Koide BX008</strain>
    </source>
</reference>
<dbReference type="Proteomes" id="UP000054549">
    <property type="component" value="Unassembled WGS sequence"/>
</dbReference>
<dbReference type="OrthoDB" id="3541472at2759"/>
<keyword evidence="2" id="KW-1185">Reference proteome</keyword>
<gene>
    <name evidence="1" type="ORF">M378DRAFT_160131</name>
</gene>
<sequence length="518" mass="59213">MQDEVYSRSYVTMLPMELHLRFRYYVLRDPYTTFEDYKSLRLVCKLFDLVWSPVVLNHIVFFPLGPGWHDDIRAQLRHLERNTNNNLSLANTLTIKDWHNLNTGLYWFVEDVRQAQFSASNNLAPRTVATLVRMMVALASFTIVPAVKLAKVLANPKQIPRRLKATSELHQARRFANQFPNKLSFPNVHCARLIFRALEGNWVVQHTTKILRALPQLTELELLLPAYSNMSYIARCLASVCTLRRFSVETNSYRKIEYDKRSEHLTKLEHFRLVIARNPNLTHLALLSDVACNLSSLFCDIPPNHPLKLEHLSLGPLFSEFKAIIPHIRSLKSFDCQVFFTPSDRWTLLSNEDIFPPIIQASKVDSDLIAYLGRHPGIVSLSFGDVEVGVCTLFYGVIAQHSNTLQSLAGMSRYLASSLSRISNETGLLQCTNLREFVLYASHEGCLWNCCPGHNMNSEAKIFPVIGRLSSELTVVIANNKQIFSKCVAYCDTSDNPLVRDLKGRIVYERRPPISPYR</sequence>
<dbReference type="EMBL" id="KN818233">
    <property type="protein sequence ID" value="KIL67136.1"/>
    <property type="molecule type" value="Genomic_DNA"/>
</dbReference>
<dbReference type="HOGENOM" id="CLU_040183_0_0_1"/>